<sequence>MNRKNINPQQTPPVVRLTLGTQTDLLTELSEEILCTKAGISPGQLTSETCSSLFLWQAGRCSYEDEAQ</sequence>
<evidence type="ECO:0000313" key="1">
    <source>
        <dbReference type="EMBL" id="MBD2504682.1"/>
    </source>
</evidence>
<name>A0ABR8DEQ7_9NOST</name>
<gene>
    <name evidence="1" type="ORF">H6G83_29445</name>
</gene>
<keyword evidence="2" id="KW-1185">Reference proteome</keyword>
<protein>
    <submittedName>
        <fullName evidence="1">Microcyclamide/patellamide family RiPP</fullName>
    </submittedName>
</protein>
<dbReference type="InterPro" id="IPR044050">
    <property type="entry name" value="DUF5837"/>
</dbReference>
<dbReference type="Pfam" id="PF19155">
    <property type="entry name" value="DUF5837"/>
    <property type="match status" value="1"/>
</dbReference>
<evidence type="ECO:0000313" key="2">
    <source>
        <dbReference type="Proteomes" id="UP000661112"/>
    </source>
</evidence>
<reference evidence="1 2" key="1">
    <citation type="journal article" date="2020" name="ISME J.">
        <title>Comparative genomics reveals insights into cyanobacterial evolution and habitat adaptation.</title>
        <authorList>
            <person name="Chen M.Y."/>
            <person name="Teng W.K."/>
            <person name="Zhao L."/>
            <person name="Hu C.X."/>
            <person name="Zhou Y.K."/>
            <person name="Han B.P."/>
            <person name="Song L.R."/>
            <person name="Shu W.S."/>
        </authorList>
    </citation>
    <scope>NUCLEOTIDE SEQUENCE [LARGE SCALE GENOMIC DNA]</scope>
    <source>
        <strain evidence="1 2">FACHB-119</strain>
    </source>
</reference>
<organism evidence="1 2">
    <name type="scientific">Anabaena azotica FACHB-119</name>
    <dbReference type="NCBI Taxonomy" id="947527"/>
    <lineage>
        <taxon>Bacteria</taxon>
        <taxon>Bacillati</taxon>
        <taxon>Cyanobacteriota</taxon>
        <taxon>Cyanophyceae</taxon>
        <taxon>Nostocales</taxon>
        <taxon>Nostocaceae</taxon>
        <taxon>Anabaena</taxon>
        <taxon>Anabaena azotica</taxon>
    </lineage>
</organism>
<accession>A0ABR8DEQ7</accession>
<dbReference type="EMBL" id="JACJSG010000057">
    <property type="protein sequence ID" value="MBD2504682.1"/>
    <property type="molecule type" value="Genomic_DNA"/>
</dbReference>
<comment type="caution">
    <text evidence="1">The sequence shown here is derived from an EMBL/GenBank/DDBJ whole genome shotgun (WGS) entry which is preliminary data.</text>
</comment>
<dbReference type="RefSeq" id="WP_190478719.1">
    <property type="nucleotide sequence ID" value="NZ_JACJSG010000057.1"/>
</dbReference>
<dbReference type="Proteomes" id="UP000661112">
    <property type="component" value="Unassembled WGS sequence"/>
</dbReference>
<proteinExistence type="predicted"/>